<proteinExistence type="predicted"/>
<dbReference type="EMBL" id="AGRW01000052">
    <property type="protein sequence ID" value="EIC01123.1"/>
    <property type="molecule type" value="Genomic_DNA"/>
</dbReference>
<reference evidence="5 6" key="1">
    <citation type="submission" date="2011-09" db="EMBL/GenBank/DDBJ databases">
        <title>The draft genome of Treponema saccharophilum DSM 2985.</title>
        <authorList>
            <consortium name="US DOE Joint Genome Institute (JGI-PGF)"/>
            <person name="Lucas S."/>
            <person name="Copeland A."/>
            <person name="Lapidus A."/>
            <person name="Glavina del Rio T."/>
            <person name="Dalin E."/>
            <person name="Tice H."/>
            <person name="Bruce D."/>
            <person name="Goodwin L."/>
            <person name="Pitluck S."/>
            <person name="Peters L."/>
            <person name="Kyrpides N."/>
            <person name="Mavromatis K."/>
            <person name="Ivanova N."/>
            <person name="Markowitz V."/>
            <person name="Cheng J.-F."/>
            <person name="Hugenholtz P."/>
            <person name="Woyke T."/>
            <person name="Wu D."/>
            <person name="Gronow S."/>
            <person name="Wellnitz S."/>
            <person name="Brambilla E."/>
            <person name="Klenk H.-P."/>
            <person name="Eisen J.A."/>
        </authorList>
    </citation>
    <scope>NUCLEOTIDE SEQUENCE [LARGE SCALE GENOMIC DNA]</scope>
    <source>
        <strain evidence="5 6">DSM 2985</strain>
    </source>
</reference>
<sequence>MPNLNGTGRPERKIHKLACLFFLLASPPFVFAQNAHDKRTDEICAKAESAKLHEDRRWLILLQYEKKIGGYKSVITTGDFFLSPAGKTDPKAELLADIRAFRSGSGKAAEFPARWKFIRDALSENEDDFPESADEPYRKAKEIANPTSVSLVYPAGFMQNPASMFGHTFLLFRDDKKNALVGQSVTYSARNTENPGIAFAIKGLFGLYRSNYIIEPYAKQILKYSDMDKRDIWEYRIRLSEEQLDMLFRHALELSRSESNYLYISRNCTTGMMMLLESAFPDEHLTDALGTVSEPVKAIKILFGKGILEKPSYRPSLHTKIEKEKEKIGAKSSRAVRRYCTGKESLDRLVSDTEKAGTKAQSLVLASDYLKHLLSGGKITQEEYRQRLMPLLKMMSKTELSGTEAISSGDYPHESHDSHKIALTAAVHESVPLAQLSFRFVNHSLIDDDRGLSKNTQLEFFTGRISFRADGNSATENVRLEKLDFADIISLPLSDSYFLGKAIAGTVGIERNGTPSGSDPLALRLRFLSGISFRAFKANQLYALAGIDSFINTDYGTGIDLIPTIECGMITGAGIWKQHLSASVGQGIFRNDGTSGKDALVGKSGILSRERLRLSLSAEERLTLTRNTALSAKYSFGGDFKSYGHDFSLTAHIQF</sequence>
<dbReference type="OrthoDB" id="9759948at2"/>
<accession>H7EN59</accession>
<evidence type="ECO:0000313" key="5">
    <source>
        <dbReference type="EMBL" id="EIC01123.1"/>
    </source>
</evidence>
<dbReference type="AlphaFoldDB" id="H7EN59"/>
<dbReference type="Proteomes" id="UP000003571">
    <property type="component" value="Unassembled WGS sequence"/>
</dbReference>
<gene>
    <name evidence="5" type="ORF">TresaDRAFT_0948</name>
</gene>
<organism evidence="5 6">
    <name type="scientific">Treponema saccharophilum DSM 2985</name>
    <dbReference type="NCBI Taxonomy" id="907348"/>
    <lineage>
        <taxon>Bacteria</taxon>
        <taxon>Pseudomonadati</taxon>
        <taxon>Spirochaetota</taxon>
        <taxon>Spirochaetia</taxon>
        <taxon>Spirochaetales</taxon>
        <taxon>Treponemataceae</taxon>
        <taxon>Treponema</taxon>
    </lineage>
</organism>
<dbReference type="PATRIC" id="fig|907348.3.peg.2377"/>
<dbReference type="InterPro" id="IPR057165">
    <property type="entry name" value="DUF7843"/>
</dbReference>
<evidence type="ECO:0000259" key="2">
    <source>
        <dbReference type="Pfam" id="PF13387"/>
    </source>
</evidence>
<dbReference type="eggNOG" id="ENOG502Z92U">
    <property type="taxonomic scope" value="Bacteria"/>
</dbReference>
<feature type="domain" description="Lnb N-terminal periplasmic" evidence="2">
    <location>
        <begin position="139"/>
        <end position="301"/>
    </location>
</feature>
<name>H7EN59_9SPIR</name>
<dbReference type="InterPro" id="IPR057162">
    <property type="entry name" value="DUF7840"/>
</dbReference>
<comment type="caution">
    <text evidence="5">The sequence shown here is derived from an EMBL/GenBank/DDBJ whole genome shotgun (WGS) entry which is preliminary data.</text>
</comment>
<keyword evidence="1" id="KW-0732">Signal</keyword>
<dbReference type="Pfam" id="PF25222">
    <property type="entry name" value="DUF7840"/>
    <property type="match status" value="1"/>
</dbReference>
<dbReference type="RefSeq" id="WP_002705875.1">
    <property type="nucleotide sequence ID" value="NZ_AGRW01000052.1"/>
</dbReference>
<feature type="chain" id="PRO_5003609842" evidence="1">
    <location>
        <begin position="33"/>
        <end position="655"/>
    </location>
</feature>
<dbReference type="Pfam" id="PF25225">
    <property type="entry name" value="DUF7843"/>
    <property type="match status" value="1"/>
</dbReference>
<protein>
    <submittedName>
        <fullName evidence="5">Uncharacterized protein</fullName>
    </submittedName>
</protein>
<evidence type="ECO:0000259" key="3">
    <source>
        <dbReference type="Pfam" id="PF25222"/>
    </source>
</evidence>
<keyword evidence="6" id="KW-1185">Reference proteome</keyword>
<evidence type="ECO:0000313" key="6">
    <source>
        <dbReference type="Proteomes" id="UP000003571"/>
    </source>
</evidence>
<dbReference type="InterPro" id="IPR025178">
    <property type="entry name" value="Lnb_N"/>
</dbReference>
<evidence type="ECO:0000259" key="4">
    <source>
        <dbReference type="Pfam" id="PF25225"/>
    </source>
</evidence>
<feature type="domain" description="DUF7840" evidence="3">
    <location>
        <begin position="412"/>
        <end position="652"/>
    </location>
</feature>
<dbReference type="Pfam" id="PF13387">
    <property type="entry name" value="Lnb_N"/>
    <property type="match status" value="1"/>
</dbReference>
<feature type="signal peptide" evidence="1">
    <location>
        <begin position="1"/>
        <end position="32"/>
    </location>
</feature>
<evidence type="ECO:0000256" key="1">
    <source>
        <dbReference type="SAM" id="SignalP"/>
    </source>
</evidence>
<dbReference type="STRING" id="907348.TresaDRAFT_0948"/>
<feature type="domain" description="DUF7843" evidence="4">
    <location>
        <begin position="51"/>
        <end position="119"/>
    </location>
</feature>